<dbReference type="EMBL" id="JAWLKI010000003">
    <property type="protein sequence ID" value="MDV6306655.1"/>
    <property type="molecule type" value="Genomic_DNA"/>
</dbReference>
<dbReference type="Gene3D" id="1.20.120.530">
    <property type="entry name" value="GntR ligand-binding domain-like"/>
    <property type="match status" value="1"/>
</dbReference>
<dbReference type="GeneID" id="77174302"/>
<dbReference type="Proteomes" id="UP001185779">
    <property type="component" value="Unassembled WGS sequence"/>
</dbReference>
<dbReference type="Pfam" id="PF07729">
    <property type="entry name" value="FCD"/>
    <property type="match status" value="1"/>
</dbReference>
<dbReference type="Proteomes" id="UP001185922">
    <property type="component" value="Unassembled WGS sequence"/>
</dbReference>
<dbReference type="SMART" id="SM00895">
    <property type="entry name" value="FCD"/>
    <property type="match status" value="1"/>
</dbReference>
<dbReference type="PROSITE" id="PS50949">
    <property type="entry name" value="HTH_GNTR"/>
    <property type="match status" value="1"/>
</dbReference>
<dbReference type="RefSeq" id="WP_096274612.1">
    <property type="nucleotide sequence ID" value="NZ_CP091855.1"/>
</dbReference>
<proteinExistence type="predicted"/>
<feature type="region of interest" description="Disordered" evidence="4">
    <location>
        <begin position="1"/>
        <end position="36"/>
    </location>
</feature>
<reference evidence="7 8" key="1">
    <citation type="submission" date="2023-10" db="EMBL/GenBank/DDBJ databases">
        <title>Development of a sustainable strategy for remediation of hydrocarbon-contaminated territories based on the waste exchange concept.</title>
        <authorList>
            <person name="Krivoruchko A."/>
        </authorList>
    </citation>
    <scope>NUCLEOTIDE SEQUENCE</scope>
    <source>
        <strain evidence="6 8">IEGM 1266</strain>
        <strain evidence="7">IEGM 1279</strain>
    </source>
</reference>
<evidence type="ECO:0000259" key="5">
    <source>
        <dbReference type="PROSITE" id="PS50949"/>
    </source>
</evidence>
<dbReference type="InterPro" id="IPR036388">
    <property type="entry name" value="WH-like_DNA-bd_sf"/>
</dbReference>
<dbReference type="SUPFAM" id="SSF46785">
    <property type="entry name" value="Winged helix' DNA-binding domain"/>
    <property type="match status" value="1"/>
</dbReference>
<name>A0AAE4R6U6_9ACTN</name>
<dbReference type="PRINTS" id="PR00035">
    <property type="entry name" value="HTHGNTR"/>
</dbReference>
<evidence type="ECO:0000313" key="9">
    <source>
        <dbReference type="Proteomes" id="UP001185922"/>
    </source>
</evidence>
<gene>
    <name evidence="6" type="ORF">R3P94_04730</name>
    <name evidence="7" type="ORF">R3Q15_22320</name>
</gene>
<dbReference type="EMBL" id="JAWLKH010000038">
    <property type="protein sequence ID" value="MDV6314570.1"/>
    <property type="molecule type" value="Genomic_DNA"/>
</dbReference>
<dbReference type="AlphaFoldDB" id="A0AAE4R6U6"/>
<dbReference type="Gene3D" id="1.10.10.10">
    <property type="entry name" value="Winged helix-like DNA-binding domain superfamily/Winged helix DNA-binding domain"/>
    <property type="match status" value="1"/>
</dbReference>
<accession>A0AAE4R6U6</accession>
<dbReference type="PANTHER" id="PTHR43537:SF24">
    <property type="entry name" value="GLUCONATE OPERON TRANSCRIPTIONAL REPRESSOR"/>
    <property type="match status" value="1"/>
</dbReference>
<evidence type="ECO:0000256" key="1">
    <source>
        <dbReference type="ARBA" id="ARBA00023015"/>
    </source>
</evidence>
<dbReference type="GO" id="GO:0003677">
    <property type="term" value="F:DNA binding"/>
    <property type="evidence" value="ECO:0007669"/>
    <property type="project" value="UniProtKB-KW"/>
</dbReference>
<keyword evidence="2" id="KW-0238">DNA-binding</keyword>
<dbReference type="InterPro" id="IPR011711">
    <property type="entry name" value="GntR_C"/>
</dbReference>
<protein>
    <submittedName>
        <fullName evidence="7">GntR family transcriptional regulator</fullName>
    </submittedName>
</protein>
<evidence type="ECO:0000256" key="2">
    <source>
        <dbReference type="ARBA" id="ARBA00023125"/>
    </source>
</evidence>
<evidence type="ECO:0000313" key="8">
    <source>
        <dbReference type="Proteomes" id="UP001185779"/>
    </source>
</evidence>
<keyword evidence="1" id="KW-0805">Transcription regulation</keyword>
<feature type="domain" description="HTH gntR-type" evidence="5">
    <location>
        <begin position="33"/>
        <end position="103"/>
    </location>
</feature>
<sequence length="268" mass="29993">MTRELTRTGLPIIYNPGEMRSSSEKNGETTRAPKASETTAASIVSDIVSLGLRRGDRLPAESDMLANYSVSRETLREALRILEVQGLITLKRGPGGGPFVSALNASYLARTATLYFHLAGATYDEVFDTWEILEPQLSAKVARIEDRKLKEAAFARFLDYDVEEHEESEIFSDLNNFHAVIAELSGNRVLTLLTQAIDHIVVEHVLEAGRDTIAEDDAMSHDHADIAKAIIAGRPRKAETLMHDHISEVVQRFRDRHPERSDELVQWM</sequence>
<keyword evidence="8" id="KW-1185">Reference proteome</keyword>
<evidence type="ECO:0000313" key="7">
    <source>
        <dbReference type="EMBL" id="MDV6314570.1"/>
    </source>
</evidence>
<dbReference type="InterPro" id="IPR036390">
    <property type="entry name" value="WH_DNA-bd_sf"/>
</dbReference>
<evidence type="ECO:0000313" key="6">
    <source>
        <dbReference type="EMBL" id="MDV6306655.1"/>
    </source>
</evidence>
<comment type="caution">
    <text evidence="7">The sequence shown here is derived from an EMBL/GenBank/DDBJ whole genome shotgun (WGS) entry which is preliminary data.</text>
</comment>
<evidence type="ECO:0000256" key="4">
    <source>
        <dbReference type="SAM" id="MobiDB-lite"/>
    </source>
</evidence>
<dbReference type="PANTHER" id="PTHR43537">
    <property type="entry name" value="TRANSCRIPTIONAL REGULATOR, GNTR FAMILY"/>
    <property type="match status" value="1"/>
</dbReference>
<organism evidence="7 9">
    <name type="scientific">Gordonia amicalis</name>
    <dbReference type="NCBI Taxonomy" id="89053"/>
    <lineage>
        <taxon>Bacteria</taxon>
        <taxon>Bacillati</taxon>
        <taxon>Actinomycetota</taxon>
        <taxon>Actinomycetes</taxon>
        <taxon>Mycobacteriales</taxon>
        <taxon>Gordoniaceae</taxon>
        <taxon>Gordonia</taxon>
    </lineage>
</organism>
<keyword evidence="3" id="KW-0804">Transcription</keyword>
<dbReference type="SMART" id="SM00345">
    <property type="entry name" value="HTH_GNTR"/>
    <property type="match status" value="1"/>
</dbReference>
<dbReference type="Pfam" id="PF00392">
    <property type="entry name" value="GntR"/>
    <property type="match status" value="1"/>
</dbReference>
<dbReference type="GO" id="GO:0003700">
    <property type="term" value="F:DNA-binding transcription factor activity"/>
    <property type="evidence" value="ECO:0007669"/>
    <property type="project" value="InterPro"/>
</dbReference>
<dbReference type="SUPFAM" id="SSF48008">
    <property type="entry name" value="GntR ligand-binding domain-like"/>
    <property type="match status" value="1"/>
</dbReference>
<dbReference type="InterPro" id="IPR008920">
    <property type="entry name" value="TF_FadR/GntR_C"/>
</dbReference>
<evidence type="ECO:0000256" key="3">
    <source>
        <dbReference type="ARBA" id="ARBA00023163"/>
    </source>
</evidence>
<dbReference type="InterPro" id="IPR000524">
    <property type="entry name" value="Tscrpt_reg_HTH_GntR"/>
</dbReference>
<dbReference type="CDD" id="cd07377">
    <property type="entry name" value="WHTH_GntR"/>
    <property type="match status" value="1"/>
</dbReference>